<dbReference type="SUPFAM" id="SSF109755">
    <property type="entry name" value="PhoU-like"/>
    <property type="match status" value="1"/>
</dbReference>
<comment type="similarity">
    <text evidence="1">Belongs to the UPF0111 family.</text>
</comment>
<dbReference type="PANTHER" id="PTHR36536:SF3">
    <property type="entry name" value="UPF0111 PROTEIN HI_1603"/>
    <property type="match status" value="1"/>
</dbReference>
<evidence type="ECO:0008006" key="4">
    <source>
        <dbReference type="Google" id="ProtNLM"/>
    </source>
</evidence>
<organism evidence="2 3">
    <name type="scientific">Methanococcoides methylutens MM1</name>
    <dbReference type="NCBI Taxonomy" id="1434104"/>
    <lineage>
        <taxon>Archaea</taxon>
        <taxon>Methanobacteriati</taxon>
        <taxon>Methanobacteriota</taxon>
        <taxon>Stenosarchaea group</taxon>
        <taxon>Methanomicrobia</taxon>
        <taxon>Methanosarcinales</taxon>
        <taxon>Methanosarcinaceae</taxon>
        <taxon>Methanococcoides</taxon>
    </lineage>
</organism>
<evidence type="ECO:0000313" key="3">
    <source>
        <dbReference type="Proteomes" id="UP000033048"/>
    </source>
</evidence>
<protein>
    <recommendedName>
        <fullName evidence="4">Phosphate transport regulator</fullName>
    </recommendedName>
</protein>
<name>A0A0E3SQG4_METMT</name>
<sequence>MKKMEYIRSVLDVFARSPFKPLYLHASKGVETVKILDQAVNAYCTNQPLIDELSLQIDNIEHEADIIKQTIRTQLSSSIMLPVKAEDLLNFLKPQDSIADVAQEAAFMLTLRPCDMPEPIRVKLCELSALTLETVQKYEELVDSLSEILETSFSKREIDESLVLVPTIEEMEHRVDLIEKDLLKEIYANEKEIGAVGVLHLIELVRTIADIADKTEHAADRLRTMIIRR</sequence>
<dbReference type="Proteomes" id="UP000033048">
    <property type="component" value="Chromosome"/>
</dbReference>
<dbReference type="Pfam" id="PF01865">
    <property type="entry name" value="PhoU_div"/>
    <property type="match status" value="1"/>
</dbReference>
<evidence type="ECO:0000313" key="2">
    <source>
        <dbReference type="EMBL" id="AKB84313.1"/>
    </source>
</evidence>
<proteinExistence type="inferred from homology"/>
<dbReference type="PANTHER" id="PTHR36536">
    <property type="entry name" value="UPF0111 PROTEIN HI_1603"/>
    <property type="match status" value="1"/>
</dbReference>
<dbReference type="InterPro" id="IPR038078">
    <property type="entry name" value="PhoU-like_sf"/>
</dbReference>
<dbReference type="RefSeq" id="WP_082087226.1">
    <property type="nucleotide sequence ID" value="NZ_CP009518.1"/>
</dbReference>
<dbReference type="STRING" id="1434104.MCMEM_0260"/>
<dbReference type="NCBIfam" id="TIGR00153">
    <property type="entry name" value="TIGR00153 family protein"/>
    <property type="match status" value="1"/>
</dbReference>
<dbReference type="GeneID" id="24892737"/>
<gene>
    <name evidence="2" type="ORF">MCMEM_0260</name>
</gene>
<keyword evidence="3" id="KW-1185">Reference proteome</keyword>
<reference evidence="2 3" key="1">
    <citation type="submission" date="2014-07" db="EMBL/GenBank/DDBJ databases">
        <title>Methanogenic archaea and the global carbon cycle.</title>
        <authorList>
            <person name="Henriksen J.R."/>
            <person name="Luke J."/>
            <person name="Reinhart S."/>
            <person name="Benedict M.N."/>
            <person name="Youngblut N.D."/>
            <person name="Metcalf M.E."/>
            <person name="Whitaker R.J."/>
            <person name="Metcalf W.W."/>
        </authorList>
    </citation>
    <scope>NUCLEOTIDE SEQUENCE [LARGE SCALE GENOMIC DNA]</scope>
    <source>
        <strain evidence="2 3">MM1</strain>
    </source>
</reference>
<accession>A0A0E3SQG4</accession>
<evidence type="ECO:0000256" key="1">
    <source>
        <dbReference type="ARBA" id="ARBA00008591"/>
    </source>
</evidence>
<dbReference type="HOGENOM" id="CLU_104916_0_0_2"/>
<dbReference type="InterPro" id="IPR002727">
    <property type="entry name" value="DUF47"/>
</dbReference>
<dbReference type="AlphaFoldDB" id="A0A0E3SQG4"/>
<dbReference type="InterPro" id="IPR018445">
    <property type="entry name" value="Put_Phosphate_transp_reg"/>
</dbReference>
<dbReference type="EMBL" id="CP009518">
    <property type="protein sequence ID" value="AKB84313.1"/>
    <property type="molecule type" value="Genomic_DNA"/>
</dbReference>
<dbReference type="Gene3D" id="1.20.58.220">
    <property type="entry name" value="Phosphate transport system protein phou homolog 2, domain 2"/>
    <property type="match status" value="1"/>
</dbReference>
<dbReference type="OrthoDB" id="123511at2157"/>
<dbReference type="KEGG" id="mmet:MCMEM_0260"/>